<proteinExistence type="predicted"/>
<dbReference type="Proteomes" id="UP000006265">
    <property type="component" value="Unassembled WGS sequence"/>
</dbReference>
<organism evidence="1 2">
    <name type="scientific">Mycolicibacterium hassiacum (strain DSM 44199 / CIP 105218 / JCM 12690 / 3849)</name>
    <name type="common">Mycobacterium hassiacum</name>
    <dbReference type="NCBI Taxonomy" id="1122247"/>
    <lineage>
        <taxon>Bacteria</taxon>
        <taxon>Bacillati</taxon>
        <taxon>Actinomycetota</taxon>
        <taxon>Actinomycetes</taxon>
        <taxon>Mycobacteriales</taxon>
        <taxon>Mycobacteriaceae</taxon>
        <taxon>Mycolicibacterium</taxon>
    </lineage>
</organism>
<dbReference type="InterPro" id="IPR034660">
    <property type="entry name" value="DinB/YfiT-like"/>
</dbReference>
<keyword evidence="2" id="KW-1185">Reference proteome</keyword>
<comment type="caution">
    <text evidence="1">The sequence shown here is derived from an EMBL/GenBank/DDBJ whole genome shotgun (WGS) entry which is preliminary data.</text>
</comment>
<evidence type="ECO:0000313" key="1">
    <source>
        <dbReference type="EMBL" id="EKF21654.1"/>
    </source>
</evidence>
<protein>
    <submittedName>
        <fullName evidence="1">Uncharacterized protein</fullName>
    </submittedName>
</protein>
<dbReference type="AlphaFoldDB" id="K5BIN1"/>
<accession>K5BIN1</accession>
<name>K5BIN1_MYCHD</name>
<dbReference type="STRING" id="1122247.GCA_000379865_00360"/>
<dbReference type="eggNOG" id="COG0644">
    <property type="taxonomic scope" value="Bacteria"/>
</dbReference>
<dbReference type="PATRIC" id="fig|1122247.3.peg.4212"/>
<reference evidence="1 2" key="1">
    <citation type="journal article" date="2012" name="J. Bacteriol.">
        <title>Genome sequence of Mycobacterium hassiacum DSM 44199, a rare source of heat-stable mycobacterial proteins.</title>
        <authorList>
            <person name="Tiago I."/>
            <person name="Maranha A."/>
            <person name="Mendes V."/>
            <person name="Alarico S."/>
            <person name="Moynihan P.J."/>
            <person name="Clarke A.J."/>
            <person name="Macedo-Ribeiro S."/>
            <person name="Pereira P.J."/>
            <person name="Empadinhas N."/>
        </authorList>
    </citation>
    <scope>NUCLEOTIDE SEQUENCE [LARGE SCALE GENOMIC DNA]</scope>
    <source>
        <strain evidence="2">DSM 44199 / CIP 105218 / JCM 12690 / 3849</strain>
    </source>
</reference>
<dbReference type="SUPFAM" id="SSF109854">
    <property type="entry name" value="DinB/YfiT-like putative metalloenzymes"/>
    <property type="match status" value="1"/>
</dbReference>
<evidence type="ECO:0000313" key="2">
    <source>
        <dbReference type="Proteomes" id="UP000006265"/>
    </source>
</evidence>
<dbReference type="EMBL" id="AMRA01000123">
    <property type="protein sequence ID" value="EKF21654.1"/>
    <property type="molecule type" value="Genomic_DNA"/>
</dbReference>
<dbReference type="OrthoDB" id="154293at2"/>
<gene>
    <name evidence="1" type="ORF">C731_4393</name>
</gene>
<sequence>MRSDTTPAGDRDLTAIWDATRSRVTSLVTEHALDTDGAAGGDAAVATVPGATVRDVVGHLIGVATKAAEAPDALRGEAITPPSTGAAPRGAAVADLLAAWTSAADQLSALVASDSMPAVVLITDAVMCEHDLRATFDVPGCRDDAAVKVALDELAGRFSDRVAAAGLPPLRVTVEQWGTIIGSGPATSCLVADRFEFVRGMAGRRSAAEIGRWNWGTDPAPYLPVIAEVALPEQEVRERDPRIPAHMRDREFVL</sequence>